<feature type="chain" id="PRO_5039325944" evidence="2">
    <location>
        <begin position="24"/>
        <end position="536"/>
    </location>
</feature>
<feature type="region of interest" description="Disordered" evidence="1">
    <location>
        <begin position="31"/>
        <end position="54"/>
    </location>
</feature>
<reference evidence="3" key="2">
    <citation type="submission" date="2020-09" db="EMBL/GenBank/DDBJ databases">
        <authorList>
            <person name="Sun Q."/>
            <person name="Zhou Y."/>
        </authorList>
    </citation>
    <scope>NUCLEOTIDE SEQUENCE</scope>
    <source>
        <strain evidence="3">CGMCC 1.12987</strain>
    </source>
</reference>
<evidence type="ECO:0000256" key="2">
    <source>
        <dbReference type="SAM" id="SignalP"/>
    </source>
</evidence>
<organism evidence="3 4">
    <name type="scientific">Paenibacillus abyssi</name>
    <dbReference type="NCBI Taxonomy" id="1340531"/>
    <lineage>
        <taxon>Bacteria</taxon>
        <taxon>Bacillati</taxon>
        <taxon>Bacillota</taxon>
        <taxon>Bacilli</taxon>
        <taxon>Bacillales</taxon>
        <taxon>Paenibacillaceae</taxon>
        <taxon>Paenibacillus</taxon>
    </lineage>
</organism>
<protein>
    <submittedName>
        <fullName evidence="3">Lipoprotein LipO</fullName>
    </submittedName>
</protein>
<dbReference type="PANTHER" id="PTHR43649:SF12">
    <property type="entry name" value="DIACETYLCHITOBIOSE BINDING PROTEIN DASA"/>
    <property type="match status" value="1"/>
</dbReference>
<dbReference type="Pfam" id="PF01547">
    <property type="entry name" value="SBP_bac_1"/>
    <property type="match status" value="1"/>
</dbReference>
<dbReference type="SUPFAM" id="SSF53850">
    <property type="entry name" value="Periplasmic binding protein-like II"/>
    <property type="match status" value="1"/>
</dbReference>
<dbReference type="InterPro" id="IPR050490">
    <property type="entry name" value="Bact_solute-bd_prot1"/>
</dbReference>
<dbReference type="Proteomes" id="UP000644756">
    <property type="component" value="Unassembled WGS sequence"/>
</dbReference>
<keyword evidence="2" id="KW-0732">Signal</keyword>
<evidence type="ECO:0000313" key="4">
    <source>
        <dbReference type="Proteomes" id="UP000644756"/>
    </source>
</evidence>
<name>A0A917D5I7_9BACL</name>
<sequence>MRRMPRKWTNSLVALMAAALILAGCSGGNTQGNEPASGGQPNASSGQGEAPKGDPITLRVELFDRNNTPAGAPPITDNFMTKYIQENFGDPNNIKVEFVTVPRSEEVDKLNVLMAANQAPDIVYTYDLPTVQRYVKDGGITDLGPLLEEHGQTLKSVLGEELLSYGIFDGKQYTIPAKRVLQPQSSTFIRADWLEELGLPLPETTEQFYETMKAFKEKKPGKSGDNVIPYGQMDYFHMHPIQYSFWEWDKITEEDLYANAEWLMPGNKEGYRFLNKMFNEGLVDPDFPLHMNKDTQQFQKNLLNGYIGAATTNTNEPVYMGYLAELQKNDPNAKLAIIDPFTSADGKRPKPIYPPNGLYIMVPKASKNAEAAVKYLNWMAETENIIALQNGTEGETYKMENGLPVTLDNDQAKQTLYNYFDYCIILNGKYVSTTDELKNIEANASDPNFKDFTVESIATGTNDGVIKPRVVTPIEAEIKYAPTLKQKDDEIFVKVITAKPENFDAVYDKEVADYMKIGGQEVMDEKRAAYQAEYNQ</sequence>
<keyword evidence="3" id="KW-0449">Lipoprotein</keyword>
<proteinExistence type="predicted"/>
<feature type="compositionally biased region" description="Polar residues" evidence="1">
    <location>
        <begin position="31"/>
        <end position="47"/>
    </location>
</feature>
<dbReference type="EMBL" id="BMGR01000009">
    <property type="protein sequence ID" value="GGG11144.1"/>
    <property type="molecule type" value="Genomic_DNA"/>
</dbReference>
<feature type="signal peptide" evidence="2">
    <location>
        <begin position="1"/>
        <end position="23"/>
    </location>
</feature>
<dbReference type="InterPro" id="IPR006059">
    <property type="entry name" value="SBP"/>
</dbReference>
<evidence type="ECO:0000256" key="1">
    <source>
        <dbReference type="SAM" id="MobiDB-lite"/>
    </source>
</evidence>
<keyword evidence="4" id="KW-1185">Reference proteome</keyword>
<comment type="caution">
    <text evidence="3">The sequence shown here is derived from an EMBL/GenBank/DDBJ whole genome shotgun (WGS) entry which is preliminary data.</text>
</comment>
<evidence type="ECO:0000313" key="3">
    <source>
        <dbReference type="EMBL" id="GGG11144.1"/>
    </source>
</evidence>
<reference evidence="3" key="1">
    <citation type="journal article" date="2014" name="Int. J. Syst. Evol. Microbiol.">
        <title>Complete genome sequence of Corynebacterium casei LMG S-19264T (=DSM 44701T), isolated from a smear-ripened cheese.</title>
        <authorList>
            <consortium name="US DOE Joint Genome Institute (JGI-PGF)"/>
            <person name="Walter F."/>
            <person name="Albersmeier A."/>
            <person name="Kalinowski J."/>
            <person name="Ruckert C."/>
        </authorList>
    </citation>
    <scope>NUCLEOTIDE SEQUENCE</scope>
    <source>
        <strain evidence="3">CGMCC 1.12987</strain>
    </source>
</reference>
<accession>A0A917D5I7</accession>
<dbReference type="PANTHER" id="PTHR43649">
    <property type="entry name" value="ARABINOSE-BINDING PROTEIN-RELATED"/>
    <property type="match status" value="1"/>
</dbReference>
<dbReference type="PROSITE" id="PS51257">
    <property type="entry name" value="PROKAR_LIPOPROTEIN"/>
    <property type="match status" value="1"/>
</dbReference>
<dbReference type="AlphaFoldDB" id="A0A917D5I7"/>
<dbReference type="Gene3D" id="3.40.190.10">
    <property type="entry name" value="Periplasmic binding protein-like II"/>
    <property type="match status" value="2"/>
</dbReference>
<gene>
    <name evidence="3" type="primary">lipO</name>
    <name evidence="3" type="ORF">GCM10010916_29980</name>
</gene>